<organism evidence="2">
    <name type="scientific">Rhizophagus irregularis (strain DAOM 181602 / DAOM 197198 / MUCL 43194)</name>
    <name type="common">Arbuscular mycorrhizal fungus</name>
    <name type="synonym">Glomus intraradices</name>
    <dbReference type="NCBI Taxonomy" id="747089"/>
    <lineage>
        <taxon>Eukaryota</taxon>
        <taxon>Fungi</taxon>
        <taxon>Fungi incertae sedis</taxon>
        <taxon>Mucoromycota</taxon>
        <taxon>Glomeromycotina</taxon>
        <taxon>Glomeromycetes</taxon>
        <taxon>Glomerales</taxon>
        <taxon>Glomeraceae</taxon>
        <taxon>Rhizophagus</taxon>
    </lineage>
</organism>
<evidence type="ECO:0000313" key="2">
    <source>
        <dbReference type="EMBL" id="ESA11712.1"/>
    </source>
</evidence>
<dbReference type="GO" id="GO:0005524">
    <property type="term" value="F:ATP binding"/>
    <property type="evidence" value="ECO:0007669"/>
    <property type="project" value="InterPro"/>
</dbReference>
<feature type="domain" description="Protein kinase" evidence="1">
    <location>
        <begin position="1"/>
        <end position="262"/>
    </location>
</feature>
<feature type="domain" description="Protein kinase" evidence="1">
    <location>
        <begin position="238"/>
        <end position="530"/>
    </location>
</feature>
<proteinExistence type="predicted"/>
<dbReference type="InterPro" id="IPR051681">
    <property type="entry name" value="Ser/Thr_Kinases-Pseudokinases"/>
</dbReference>
<dbReference type="GO" id="GO:0004674">
    <property type="term" value="F:protein serine/threonine kinase activity"/>
    <property type="evidence" value="ECO:0007669"/>
    <property type="project" value="TreeGrafter"/>
</dbReference>
<dbReference type="InterPro" id="IPR000719">
    <property type="entry name" value="Prot_kinase_dom"/>
</dbReference>
<dbReference type="AlphaFoldDB" id="U9TWC2"/>
<accession>U9TWC2</accession>
<dbReference type="PANTHER" id="PTHR44329">
    <property type="entry name" value="SERINE/THREONINE-PROTEIN KINASE TNNI3K-RELATED"/>
    <property type="match status" value="1"/>
</dbReference>
<gene>
    <name evidence="2" type="ORF">GLOINDRAFT_27978</name>
</gene>
<evidence type="ECO:0000259" key="1">
    <source>
        <dbReference type="PROSITE" id="PS50011"/>
    </source>
</evidence>
<dbReference type="VEuPathDB" id="FungiDB:RhiirFUN_026570"/>
<dbReference type="PRINTS" id="PR00109">
    <property type="entry name" value="TYRKINASE"/>
</dbReference>
<dbReference type="Pfam" id="PF07714">
    <property type="entry name" value="PK_Tyr_Ser-Thr"/>
    <property type="match status" value="2"/>
</dbReference>
<name>U9TWC2_RHIID</name>
<dbReference type="InterPro" id="IPR001245">
    <property type="entry name" value="Ser-Thr/Tyr_kinase_cat_dom"/>
</dbReference>
<dbReference type="Gene3D" id="1.10.510.10">
    <property type="entry name" value="Transferase(Phosphotransferase) domain 1"/>
    <property type="match status" value="2"/>
</dbReference>
<reference evidence="2" key="1">
    <citation type="submission" date="2013-07" db="EMBL/GenBank/DDBJ databases">
        <title>The genome of an arbuscular mycorrhizal fungus provides insights into the evolution of the oldest plant symbiosis.</title>
        <authorList>
            <consortium name="DOE Joint Genome Institute"/>
            <person name="Tisserant E."/>
            <person name="Malbreil M."/>
            <person name="Kuo A."/>
            <person name="Kohler A."/>
            <person name="Symeonidi A."/>
            <person name="Balestrini R."/>
            <person name="Charron P."/>
            <person name="Duensing N."/>
            <person name="Frei-dit-Frey N."/>
            <person name="Gianinazzi-Pearson V."/>
            <person name="Gilbert B."/>
            <person name="Handa Y."/>
            <person name="Hijri M."/>
            <person name="Kaul R."/>
            <person name="Kawaguchi M."/>
            <person name="Krajinski F."/>
            <person name="Lammers P."/>
            <person name="Lapierre D."/>
            <person name="Masclaux F.G."/>
            <person name="Murat C."/>
            <person name="Morin E."/>
            <person name="Ndikumana S."/>
            <person name="Pagni M."/>
            <person name="Petitpierre D."/>
            <person name="Requena N."/>
            <person name="Rosikiewicz P."/>
            <person name="Riley R."/>
            <person name="Saito K."/>
            <person name="San Clemente H."/>
            <person name="Shapiro H."/>
            <person name="van Tuinen D."/>
            <person name="Becard G."/>
            <person name="Bonfante P."/>
            <person name="Paszkowski U."/>
            <person name="Shachar-Hill Y."/>
            <person name="Young J.P."/>
            <person name="Sanders I.R."/>
            <person name="Henrissat B."/>
            <person name="Rensing S.A."/>
            <person name="Grigoriev I.V."/>
            <person name="Corradi N."/>
            <person name="Roux C."/>
            <person name="Martin F."/>
        </authorList>
    </citation>
    <scope>NUCLEOTIDE SEQUENCE</scope>
    <source>
        <strain evidence="2">DAOM 197198</strain>
    </source>
</reference>
<protein>
    <recommendedName>
        <fullName evidence="1">Protein kinase domain-containing protein</fullName>
    </recommendedName>
</protein>
<dbReference type="eggNOG" id="KOG0197">
    <property type="taxonomic scope" value="Eukaryota"/>
</dbReference>
<dbReference type="InterPro" id="IPR011009">
    <property type="entry name" value="Kinase-like_dom_sf"/>
</dbReference>
<sequence length="587" mass="68367">MSELLNMENIGNISKAIWKKTNKFVICKRLKNNELITNKSIKDLLYELKMHRICPRIICIFGVTLDEITKEYFLIMEYADGGNLRTYIKQHFSGLTWDDKIKLAYQITEGVKFLHDLDITHQNLCYKNIVVHEKEAKIMLNIVKNTENDYEMISYIDPNLFETHSYQFDKKSDIYGLGVLMWELSSGYPPETENISKSYIIGGYREIPISGTPIEYLNLYKSCWNYEPNERPSIIQVYNKLEEMSKNSASQLINLIEKHKLIKIINIDELSDVKNIDSHIGIISRAIWKRTNNYVICKKLIDNESISNKPIEAFLHLLEMHRRLDFCQRIIRILGVSLDESTKEILLIMQYADSGNLRQYLKQKFLELTWDDKIKLAYQITEGIKYLQGENILHRDLHSGNIVIHRGEAKIIDLGIAKTTETQADLYSGVFGSIPYIDPKRLENYLYEYNEKSDIYSLGVLIWELSSGRPPFTDKIISGNLLIIDLINGLREEPVPCTPDEYLKLYKLCWDDDPDIRPTIYEVLNTLVRLGRMRGIQGFRDIRYEDNDMQGEIQDVQDVQNDQDVQDNDYSTDLQEVTNIKDAGNNC</sequence>
<dbReference type="PROSITE" id="PS50011">
    <property type="entry name" value="PROTEIN_KINASE_DOM"/>
    <property type="match status" value="2"/>
</dbReference>
<dbReference type="HOGENOM" id="CLU_000288_7_0_1"/>
<dbReference type="EMBL" id="KI285714">
    <property type="protein sequence ID" value="ESA11712.1"/>
    <property type="molecule type" value="Genomic_DNA"/>
</dbReference>
<dbReference type="SUPFAM" id="SSF56112">
    <property type="entry name" value="Protein kinase-like (PK-like)"/>
    <property type="match status" value="2"/>
</dbReference>